<protein>
    <submittedName>
        <fullName evidence="6">LuxR family two component transcriptional regulator</fullName>
    </submittedName>
</protein>
<evidence type="ECO:0000313" key="7">
    <source>
        <dbReference type="Proteomes" id="UP000247727"/>
    </source>
</evidence>
<keyword evidence="1 3" id="KW-0597">Phosphoprotein</keyword>
<dbReference type="SMART" id="SM00448">
    <property type="entry name" value="REC"/>
    <property type="match status" value="1"/>
</dbReference>
<evidence type="ECO:0000259" key="4">
    <source>
        <dbReference type="PROSITE" id="PS50043"/>
    </source>
</evidence>
<dbReference type="SUPFAM" id="SSF46894">
    <property type="entry name" value="C-terminal effector domain of the bipartite response regulators"/>
    <property type="match status" value="1"/>
</dbReference>
<dbReference type="InterPro" id="IPR016032">
    <property type="entry name" value="Sig_transdc_resp-reg_C-effctor"/>
</dbReference>
<dbReference type="SMART" id="SM00421">
    <property type="entry name" value="HTH_LUXR"/>
    <property type="match status" value="1"/>
</dbReference>
<dbReference type="PANTHER" id="PTHR45566:SF1">
    <property type="entry name" value="HTH-TYPE TRANSCRIPTIONAL REGULATOR YHJB-RELATED"/>
    <property type="match status" value="1"/>
</dbReference>
<dbReference type="OrthoDB" id="9814495at2"/>
<accession>A0A318U7L7</accession>
<dbReference type="RefSeq" id="WP_110803959.1">
    <property type="nucleotide sequence ID" value="NZ_QJTK01000001.1"/>
</dbReference>
<dbReference type="InterPro" id="IPR001789">
    <property type="entry name" value="Sig_transdc_resp-reg_receiver"/>
</dbReference>
<evidence type="ECO:0000259" key="5">
    <source>
        <dbReference type="PROSITE" id="PS50110"/>
    </source>
</evidence>
<sequence>MTPEPAAAASPRTDFRSALIVDDHPLFCDALAMTLQAVAGIEDIDSADSLETALARVETAAGAPADILVLDLNLPDVNGLDGLMRLRQAAPEMPIVVVSSIDDPRVIRAAISAGAAGFVPKHSRRELFRLAFAAIARGEIFVPESTGDSLATGDGMSPQDEAIRRLSLLTRQQANILEQICAGKMNKQIAYDLSIAETTVKAHVTAIMRKLGVYSRTQAVLLAREAQITAPLPEGWRKP</sequence>
<gene>
    <name evidence="6" type="ORF">C8J30_101316</name>
</gene>
<keyword evidence="7" id="KW-1185">Reference proteome</keyword>
<dbReference type="Pfam" id="PF00072">
    <property type="entry name" value="Response_reg"/>
    <property type="match status" value="1"/>
</dbReference>
<dbReference type="CDD" id="cd06170">
    <property type="entry name" value="LuxR_C_like"/>
    <property type="match status" value="1"/>
</dbReference>
<dbReference type="CDD" id="cd17535">
    <property type="entry name" value="REC_NarL-like"/>
    <property type="match status" value="1"/>
</dbReference>
<dbReference type="GO" id="GO:0006355">
    <property type="term" value="P:regulation of DNA-templated transcription"/>
    <property type="evidence" value="ECO:0007669"/>
    <property type="project" value="InterPro"/>
</dbReference>
<dbReference type="GO" id="GO:0003677">
    <property type="term" value="F:DNA binding"/>
    <property type="evidence" value="ECO:0007669"/>
    <property type="project" value="UniProtKB-KW"/>
</dbReference>
<organism evidence="6 7">
    <name type="scientific">Rhodobacter viridis</name>
    <dbReference type="NCBI Taxonomy" id="1054202"/>
    <lineage>
        <taxon>Bacteria</taxon>
        <taxon>Pseudomonadati</taxon>
        <taxon>Pseudomonadota</taxon>
        <taxon>Alphaproteobacteria</taxon>
        <taxon>Rhodobacterales</taxon>
        <taxon>Rhodobacter group</taxon>
        <taxon>Rhodobacter</taxon>
    </lineage>
</organism>
<evidence type="ECO:0000256" key="2">
    <source>
        <dbReference type="ARBA" id="ARBA00023125"/>
    </source>
</evidence>
<dbReference type="PROSITE" id="PS00622">
    <property type="entry name" value="HTH_LUXR_1"/>
    <property type="match status" value="1"/>
</dbReference>
<feature type="modified residue" description="4-aspartylphosphate" evidence="3">
    <location>
        <position position="71"/>
    </location>
</feature>
<name>A0A318U7L7_9RHOB</name>
<dbReference type="PRINTS" id="PR00038">
    <property type="entry name" value="HTHLUXR"/>
</dbReference>
<dbReference type="GO" id="GO:0000160">
    <property type="term" value="P:phosphorelay signal transduction system"/>
    <property type="evidence" value="ECO:0007669"/>
    <property type="project" value="InterPro"/>
</dbReference>
<dbReference type="EMBL" id="QJTK01000001">
    <property type="protein sequence ID" value="PYF12934.1"/>
    <property type="molecule type" value="Genomic_DNA"/>
</dbReference>
<dbReference type="AlphaFoldDB" id="A0A318U7L7"/>
<dbReference type="InterPro" id="IPR058245">
    <property type="entry name" value="NreC/VraR/RcsB-like_REC"/>
</dbReference>
<dbReference type="Proteomes" id="UP000247727">
    <property type="component" value="Unassembled WGS sequence"/>
</dbReference>
<dbReference type="InterPro" id="IPR000792">
    <property type="entry name" value="Tscrpt_reg_LuxR_C"/>
</dbReference>
<reference evidence="6 7" key="1">
    <citation type="submission" date="2018-06" db="EMBL/GenBank/DDBJ databases">
        <title>Genomic Encyclopedia of Type Strains, Phase III (KMG-III): the genomes of soil and plant-associated and newly described type strains.</title>
        <authorList>
            <person name="Whitman W."/>
        </authorList>
    </citation>
    <scope>NUCLEOTIDE SEQUENCE [LARGE SCALE GENOMIC DNA]</scope>
    <source>
        <strain evidence="6 7">JA737</strain>
    </source>
</reference>
<feature type="domain" description="HTH luxR-type" evidence="4">
    <location>
        <begin position="162"/>
        <end position="227"/>
    </location>
</feature>
<comment type="caution">
    <text evidence="6">The sequence shown here is derived from an EMBL/GenBank/DDBJ whole genome shotgun (WGS) entry which is preliminary data.</text>
</comment>
<proteinExistence type="predicted"/>
<evidence type="ECO:0000256" key="1">
    <source>
        <dbReference type="ARBA" id="ARBA00022553"/>
    </source>
</evidence>
<evidence type="ECO:0000313" key="6">
    <source>
        <dbReference type="EMBL" id="PYF12934.1"/>
    </source>
</evidence>
<dbReference type="Gene3D" id="3.40.50.2300">
    <property type="match status" value="1"/>
</dbReference>
<dbReference type="PANTHER" id="PTHR45566">
    <property type="entry name" value="HTH-TYPE TRANSCRIPTIONAL REGULATOR YHJB-RELATED"/>
    <property type="match status" value="1"/>
</dbReference>
<dbReference type="SUPFAM" id="SSF52172">
    <property type="entry name" value="CheY-like"/>
    <property type="match status" value="1"/>
</dbReference>
<evidence type="ECO:0000256" key="3">
    <source>
        <dbReference type="PROSITE-ProRule" id="PRU00169"/>
    </source>
</evidence>
<dbReference type="InterPro" id="IPR011006">
    <property type="entry name" value="CheY-like_superfamily"/>
</dbReference>
<keyword evidence="2" id="KW-0238">DNA-binding</keyword>
<dbReference type="PROSITE" id="PS50043">
    <property type="entry name" value="HTH_LUXR_2"/>
    <property type="match status" value="1"/>
</dbReference>
<feature type="domain" description="Response regulatory" evidence="5">
    <location>
        <begin position="17"/>
        <end position="136"/>
    </location>
</feature>
<dbReference type="InterPro" id="IPR051015">
    <property type="entry name" value="EvgA-like"/>
</dbReference>
<dbReference type="PROSITE" id="PS50110">
    <property type="entry name" value="RESPONSE_REGULATORY"/>
    <property type="match status" value="1"/>
</dbReference>
<dbReference type="Pfam" id="PF00196">
    <property type="entry name" value="GerE"/>
    <property type="match status" value="1"/>
</dbReference>